<reference evidence="1 2" key="1">
    <citation type="submission" date="2021-06" db="EMBL/GenBank/DDBJ databases">
        <title>Chromosome-level genome assembly of the red-tail catfish (Hemibagrus wyckioides).</title>
        <authorList>
            <person name="Shao F."/>
        </authorList>
    </citation>
    <scope>NUCLEOTIDE SEQUENCE [LARGE SCALE GENOMIC DNA]</scope>
    <source>
        <strain evidence="1">EC202008001</strain>
        <tissue evidence="1">Blood</tissue>
    </source>
</reference>
<proteinExistence type="predicted"/>
<dbReference type="EMBL" id="JAHKSW010000016">
    <property type="protein sequence ID" value="KAG7322719.1"/>
    <property type="molecule type" value="Genomic_DNA"/>
</dbReference>
<gene>
    <name evidence="1" type="ORF">KOW79_014065</name>
</gene>
<dbReference type="AlphaFoldDB" id="A0A9D3NHY9"/>
<accession>A0A9D3NHY9</accession>
<name>A0A9D3NHY9_9TELE</name>
<dbReference type="Proteomes" id="UP000824219">
    <property type="component" value="Linkage Group LG16"/>
</dbReference>
<protein>
    <submittedName>
        <fullName evidence="1">Uncharacterized protein</fullName>
    </submittedName>
</protein>
<evidence type="ECO:0000313" key="2">
    <source>
        <dbReference type="Proteomes" id="UP000824219"/>
    </source>
</evidence>
<evidence type="ECO:0000313" key="1">
    <source>
        <dbReference type="EMBL" id="KAG7322719.1"/>
    </source>
</evidence>
<comment type="caution">
    <text evidence="1">The sequence shown here is derived from an EMBL/GenBank/DDBJ whole genome shotgun (WGS) entry which is preliminary data.</text>
</comment>
<organism evidence="1 2">
    <name type="scientific">Hemibagrus wyckioides</name>
    <dbReference type="NCBI Taxonomy" id="337641"/>
    <lineage>
        <taxon>Eukaryota</taxon>
        <taxon>Metazoa</taxon>
        <taxon>Chordata</taxon>
        <taxon>Craniata</taxon>
        <taxon>Vertebrata</taxon>
        <taxon>Euteleostomi</taxon>
        <taxon>Actinopterygii</taxon>
        <taxon>Neopterygii</taxon>
        <taxon>Teleostei</taxon>
        <taxon>Ostariophysi</taxon>
        <taxon>Siluriformes</taxon>
        <taxon>Bagridae</taxon>
        <taxon>Hemibagrus</taxon>
    </lineage>
</organism>
<keyword evidence="2" id="KW-1185">Reference proteome</keyword>
<sequence length="76" mass="8497">MDIRRELLCDAKWKEQASVRSRPCIGLVNSTRLVFLLLAGGVNVVHELSADWAESLCRRICRKTRGGKKNNASSLV</sequence>